<dbReference type="SUPFAM" id="SSF46689">
    <property type="entry name" value="Homeodomain-like"/>
    <property type="match status" value="1"/>
</dbReference>
<feature type="non-terminal residue" evidence="2">
    <location>
        <position position="56"/>
    </location>
</feature>
<proteinExistence type="predicted"/>
<keyword evidence="3" id="KW-1185">Reference proteome</keyword>
<dbReference type="Proteomes" id="UP000054359">
    <property type="component" value="Unassembled WGS sequence"/>
</dbReference>
<protein>
    <recommendedName>
        <fullName evidence="4">Transposase IS30-like HTH domain-containing protein</fullName>
    </recommendedName>
</protein>
<organism evidence="2 3">
    <name type="scientific">Stegodyphus mimosarum</name>
    <name type="common">African social velvet spider</name>
    <dbReference type="NCBI Taxonomy" id="407821"/>
    <lineage>
        <taxon>Eukaryota</taxon>
        <taxon>Metazoa</taxon>
        <taxon>Ecdysozoa</taxon>
        <taxon>Arthropoda</taxon>
        <taxon>Chelicerata</taxon>
        <taxon>Arachnida</taxon>
        <taxon>Araneae</taxon>
        <taxon>Araneomorphae</taxon>
        <taxon>Entelegynae</taxon>
        <taxon>Eresoidea</taxon>
        <taxon>Eresidae</taxon>
        <taxon>Stegodyphus</taxon>
    </lineage>
</organism>
<evidence type="ECO:0000313" key="3">
    <source>
        <dbReference type="Proteomes" id="UP000054359"/>
    </source>
</evidence>
<evidence type="ECO:0008006" key="4">
    <source>
        <dbReference type="Google" id="ProtNLM"/>
    </source>
</evidence>
<dbReference type="EMBL" id="KK116793">
    <property type="protein sequence ID" value="KFM68757.1"/>
    <property type="molecule type" value="Genomic_DNA"/>
</dbReference>
<dbReference type="AlphaFoldDB" id="A0A087TUG8"/>
<reference evidence="2 3" key="1">
    <citation type="submission" date="2013-11" db="EMBL/GenBank/DDBJ databases">
        <title>Genome sequencing of Stegodyphus mimosarum.</title>
        <authorList>
            <person name="Bechsgaard J."/>
        </authorList>
    </citation>
    <scope>NUCLEOTIDE SEQUENCE [LARGE SCALE GENOMIC DNA]</scope>
</reference>
<sequence>MSECERGCAVGLTEAGWSYWRIARHLSRSDATIRRCWQEWVNHGRTQRHEGSSRPR</sequence>
<accession>A0A087TUG8</accession>
<evidence type="ECO:0000256" key="1">
    <source>
        <dbReference type="ARBA" id="ARBA00004123"/>
    </source>
</evidence>
<evidence type="ECO:0000313" key="2">
    <source>
        <dbReference type="EMBL" id="KFM68757.1"/>
    </source>
</evidence>
<gene>
    <name evidence="2" type="ORF">X975_19676</name>
</gene>
<dbReference type="Pfam" id="PF13384">
    <property type="entry name" value="HTH_23"/>
    <property type="match status" value="1"/>
</dbReference>
<name>A0A087TUG8_STEMI</name>
<dbReference type="InterPro" id="IPR009057">
    <property type="entry name" value="Homeodomain-like_sf"/>
</dbReference>
<dbReference type="Gene3D" id="1.10.10.60">
    <property type="entry name" value="Homeodomain-like"/>
    <property type="match status" value="1"/>
</dbReference>
<comment type="subcellular location">
    <subcellularLocation>
        <location evidence="1">Nucleus</location>
    </subcellularLocation>
</comment>
<dbReference type="OrthoDB" id="6432054at2759"/>
<dbReference type="GO" id="GO:0005634">
    <property type="term" value="C:nucleus"/>
    <property type="evidence" value="ECO:0007669"/>
    <property type="project" value="UniProtKB-SubCell"/>
</dbReference>